<name>A0A3L7APW4_9HYPH</name>
<feature type="transmembrane region" description="Helical" evidence="1">
    <location>
        <begin position="85"/>
        <end position="106"/>
    </location>
</feature>
<evidence type="ECO:0000256" key="1">
    <source>
        <dbReference type="SAM" id="Phobius"/>
    </source>
</evidence>
<dbReference type="Pfam" id="PF07386">
    <property type="entry name" value="DUF1499"/>
    <property type="match status" value="1"/>
</dbReference>
<keyword evidence="1" id="KW-1133">Transmembrane helix</keyword>
<dbReference type="OrthoDB" id="1523552at2"/>
<evidence type="ECO:0000313" key="2">
    <source>
        <dbReference type="EMBL" id="RLP81472.1"/>
    </source>
</evidence>
<dbReference type="InterPro" id="IPR010865">
    <property type="entry name" value="DUF1499"/>
</dbReference>
<dbReference type="Proteomes" id="UP000269692">
    <property type="component" value="Unassembled WGS sequence"/>
</dbReference>
<feature type="transmembrane region" description="Helical" evidence="1">
    <location>
        <begin position="51"/>
        <end position="73"/>
    </location>
</feature>
<gene>
    <name evidence="2" type="ORF">D9R14_00190</name>
</gene>
<dbReference type="AlphaFoldDB" id="A0A3L7APW4"/>
<comment type="caution">
    <text evidence="2">The sequence shown here is derived from an EMBL/GenBank/DDBJ whole genome shotgun (WGS) entry which is preliminary data.</text>
</comment>
<keyword evidence="1" id="KW-0812">Transmembrane</keyword>
<accession>A0A3L7APW4</accession>
<dbReference type="EMBL" id="RCTF01000001">
    <property type="protein sequence ID" value="RLP81472.1"/>
    <property type="molecule type" value="Genomic_DNA"/>
</dbReference>
<feature type="transmembrane region" description="Helical" evidence="1">
    <location>
        <begin position="20"/>
        <end position="39"/>
    </location>
</feature>
<protein>
    <submittedName>
        <fullName evidence="2">DUF1499 domain-containing protein</fullName>
    </submittedName>
</protein>
<keyword evidence="3" id="KW-1185">Reference proteome</keyword>
<keyword evidence="1" id="KW-0472">Membrane</keyword>
<organism evidence="2 3">
    <name type="scientific">Xanthobacter tagetidis</name>
    <dbReference type="NCBI Taxonomy" id="60216"/>
    <lineage>
        <taxon>Bacteria</taxon>
        <taxon>Pseudomonadati</taxon>
        <taxon>Pseudomonadota</taxon>
        <taxon>Alphaproteobacteria</taxon>
        <taxon>Hyphomicrobiales</taxon>
        <taxon>Xanthobacteraceae</taxon>
        <taxon>Xanthobacter</taxon>
    </lineage>
</organism>
<sequence length="260" mass="28522">MIKRRLYQEERQSPLAQWSFRLVIFSVPVIVLAAVLYRFGLLEFRPAVTTLLVGLGLALAGGILGTVAFFIIWESGWRGIGKAMASVAIAFLLVAGPAAVLARGLMLPRLADITTDLEDPPRFHALALARPREANPVAYQPTSPPGAQRTAYPGIKPQDLNATPEEAFNALLGLIQKRRWRIIDATPPRGARRDGRIEAVATSPIMGFRSDVVIRIRSTPKGARVDARSTSRYGEHDLGGNAERIESLLADLSVERRKLR</sequence>
<dbReference type="RefSeq" id="WP_121621287.1">
    <property type="nucleotide sequence ID" value="NZ_JACIIW010000004.1"/>
</dbReference>
<proteinExistence type="predicted"/>
<evidence type="ECO:0000313" key="3">
    <source>
        <dbReference type="Proteomes" id="UP000269692"/>
    </source>
</evidence>
<reference evidence="2 3" key="1">
    <citation type="submission" date="2018-10" db="EMBL/GenBank/DDBJ databases">
        <title>Xanthobacter tagetidis genome sequencing and assembly.</title>
        <authorList>
            <person name="Maclea K.S."/>
            <person name="Goen A.E."/>
            <person name="Fatima S.A."/>
        </authorList>
    </citation>
    <scope>NUCLEOTIDE SEQUENCE [LARGE SCALE GENOMIC DNA]</scope>
    <source>
        <strain evidence="2 3">ATCC 700314</strain>
    </source>
</reference>